<proteinExistence type="predicted"/>
<dbReference type="PROSITE" id="PS51257">
    <property type="entry name" value="PROKAR_LIPOPROTEIN"/>
    <property type="match status" value="1"/>
</dbReference>
<accession>A0A6G5A2X9</accession>
<protein>
    <submittedName>
        <fullName evidence="1">Putative secreted protein</fullName>
    </submittedName>
</protein>
<reference evidence="1" key="1">
    <citation type="submission" date="2020-03" db="EMBL/GenBank/DDBJ databases">
        <title>A transcriptome and proteome of the tick Rhipicephalus microplus shaped by the genetic composition of its hosts and developmental stage.</title>
        <authorList>
            <person name="Garcia G.R."/>
            <person name="Ribeiro J.M.C."/>
            <person name="Maruyama S.R."/>
            <person name="Gardinasse L.G."/>
            <person name="Nelson K."/>
            <person name="Ferreira B.R."/>
            <person name="Andrade T.G."/>
            <person name="Santos I.K.F.M."/>
        </authorList>
    </citation>
    <scope>NUCLEOTIDE SEQUENCE</scope>
    <source>
        <strain evidence="1">NSGR</strain>
        <tissue evidence="1">Salivary glands</tissue>
    </source>
</reference>
<organism evidence="1">
    <name type="scientific">Rhipicephalus microplus</name>
    <name type="common">Cattle tick</name>
    <name type="synonym">Boophilus microplus</name>
    <dbReference type="NCBI Taxonomy" id="6941"/>
    <lineage>
        <taxon>Eukaryota</taxon>
        <taxon>Metazoa</taxon>
        <taxon>Ecdysozoa</taxon>
        <taxon>Arthropoda</taxon>
        <taxon>Chelicerata</taxon>
        <taxon>Arachnida</taxon>
        <taxon>Acari</taxon>
        <taxon>Parasitiformes</taxon>
        <taxon>Ixodida</taxon>
        <taxon>Ixodoidea</taxon>
        <taxon>Ixodidae</taxon>
        <taxon>Rhipicephalinae</taxon>
        <taxon>Rhipicephalus</taxon>
        <taxon>Boophilus</taxon>
    </lineage>
</organism>
<dbReference type="AlphaFoldDB" id="A0A6G5A2X9"/>
<name>A0A6G5A2X9_RHIMP</name>
<evidence type="ECO:0000313" key="1">
    <source>
        <dbReference type="EMBL" id="NIE44556.1"/>
    </source>
</evidence>
<sequence length="104" mass="11376">MFTRKLSVIVHMTLGSCITNCAKARAHGCFELVQGGIYHRAHSAITIVGQALRTTISLPSRSHNLNAPVPCVSLHPTVSTTNCFFLDLNPTMFTERCLFSGFIP</sequence>
<dbReference type="EMBL" id="GIKN01002283">
    <property type="protein sequence ID" value="NIE44556.1"/>
    <property type="molecule type" value="Transcribed_RNA"/>
</dbReference>